<evidence type="ECO:0000313" key="2">
    <source>
        <dbReference type="EMBL" id="GAA4997611.1"/>
    </source>
</evidence>
<proteinExistence type="predicted"/>
<feature type="region of interest" description="Disordered" evidence="1">
    <location>
        <begin position="33"/>
        <end position="52"/>
    </location>
</feature>
<dbReference type="Proteomes" id="UP001500466">
    <property type="component" value="Unassembled WGS sequence"/>
</dbReference>
<organism evidence="2 3">
    <name type="scientific">Yinghuangia aomiensis</name>
    <dbReference type="NCBI Taxonomy" id="676205"/>
    <lineage>
        <taxon>Bacteria</taxon>
        <taxon>Bacillati</taxon>
        <taxon>Actinomycetota</taxon>
        <taxon>Actinomycetes</taxon>
        <taxon>Kitasatosporales</taxon>
        <taxon>Streptomycetaceae</taxon>
        <taxon>Yinghuangia</taxon>
    </lineage>
</organism>
<gene>
    <name evidence="2" type="ORF">GCM10023205_83850</name>
</gene>
<evidence type="ECO:0000313" key="3">
    <source>
        <dbReference type="Proteomes" id="UP001500466"/>
    </source>
</evidence>
<comment type="caution">
    <text evidence="2">The sequence shown here is derived from an EMBL/GenBank/DDBJ whole genome shotgun (WGS) entry which is preliminary data.</text>
</comment>
<keyword evidence="3" id="KW-1185">Reference proteome</keyword>
<reference evidence="3" key="1">
    <citation type="journal article" date="2019" name="Int. J. Syst. Evol. Microbiol.">
        <title>The Global Catalogue of Microorganisms (GCM) 10K type strain sequencing project: providing services to taxonomists for standard genome sequencing and annotation.</title>
        <authorList>
            <consortium name="The Broad Institute Genomics Platform"/>
            <consortium name="The Broad Institute Genome Sequencing Center for Infectious Disease"/>
            <person name="Wu L."/>
            <person name="Ma J."/>
        </authorList>
    </citation>
    <scope>NUCLEOTIDE SEQUENCE [LARGE SCALE GENOMIC DNA]</scope>
    <source>
        <strain evidence="3">JCM 17986</strain>
    </source>
</reference>
<dbReference type="RefSeq" id="WP_345681162.1">
    <property type="nucleotide sequence ID" value="NZ_BAABHS010000071.1"/>
</dbReference>
<accession>A0ABP9IHU6</accession>
<name>A0ABP9IHU6_9ACTN</name>
<sequence length="79" mass="8909">MTHYLAERPTPTKASALEPVCRTARTWTARVAPRHEAQHLPRSARKKVHGSPRTAQLLVASGLALWAHTPRPSRTRVRR</sequence>
<evidence type="ECO:0000256" key="1">
    <source>
        <dbReference type="SAM" id="MobiDB-lite"/>
    </source>
</evidence>
<dbReference type="EMBL" id="BAABHS010000071">
    <property type="protein sequence ID" value="GAA4997611.1"/>
    <property type="molecule type" value="Genomic_DNA"/>
</dbReference>
<protein>
    <submittedName>
        <fullName evidence="2">Uncharacterized protein</fullName>
    </submittedName>
</protein>